<dbReference type="Pfam" id="PF05705">
    <property type="entry name" value="DUF829"/>
    <property type="match status" value="1"/>
</dbReference>
<sequence>MASSQVTPDALPGFTRLTPGVLLHNSSEPSSRSDSSPSLIILCTWVSASRRNIAKYTSHYQMLYPLASLLVIESTVKDMVFGTDNSQAKRFAPAREVILAHSNPGKPRSVLLHIFSNGGSQSAGRLLVSLPQQARQVMLRAIVLDSCPGKGTLDRSVEAMVVSLPRTWFFRVFGRLIVYLLCVFVMVMDEVFGVENVVTVAGRRLLDDELIPKHVPRAYLYSRTDKMVWCQDVKEHADQARQKGYAHVGDVMFEQGQHCAHIQKNGTEYWQAVNSVIRSGGTKI</sequence>
<proteinExistence type="predicted"/>
<dbReference type="OrthoDB" id="77878at2759"/>
<accession>A0A2P8AIT8</accession>
<feature type="transmembrane region" description="Helical" evidence="7">
    <location>
        <begin position="168"/>
        <end position="188"/>
    </location>
</feature>
<gene>
    <name evidence="8" type="ORF">B9Z65_548</name>
</gene>
<evidence type="ECO:0000256" key="3">
    <source>
        <dbReference type="ARBA" id="ARBA00022989"/>
    </source>
</evidence>
<evidence type="ECO:0000256" key="6">
    <source>
        <dbReference type="ARBA" id="ARBA00037847"/>
    </source>
</evidence>
<comment type="subcellular location">
    <subcellularLocation>
        <location evidence="6">Endomembrane system</location>
        <topology evidence="6">Single-pass membrane protein</topology>
    </subcellularLocation>
    <subcellularLocation>
        <location evidence="1">Nucleus membrane</location>
    </subcellularLocation>
</comment>
<keyword evidence="3 7" id="KW-1133">Transmembrane helix</keyword>
<evidence type="ECO:0000256" key="7">
    <source>
        <dbReference type="SAM" id="Phobius"/>
    </source>
</evidence>
<name>A0A2P8AIT8_9PEZI</name>
<evidence type="ECO:0000313" key="9">
    <source>
        <dbReference type="Proteomes" id="UP000243723"/>
    </source>
</evidence>
<organism evidence="8 9">
    <name type="scientific">Elsinoe australis</name>
    <dbReference type="NCBI Taxonomy" id="40998"/>
    <lineage>
        <taxon>Eukaryota</taxon>
        <taxon>Fungi</taxon>
        <taxon>Dikarya</taxon>
        <taxon>Ascomycota</taxon>
        <taxon>Pezizomycotina</taxon>
        <taxon>Dothideomycetes</taxon>
        <taxon>Dothideomycetidae</taxon>
        <taxon>Myriangiales</taxon>
        <taxon>Elsinoaceae</taxon>
        <taxon>Elsinoe</taxon>
    </lineage>
</organism>
<evidence type="ECO:0000256" key="4">
    <source>
        <dbReference type="ARBA" id="ARBA00023136"/>
    </source>
</evidence>
<evidence type="ECO:0000313" key="8">
    <source>
        <dbReference type="EMBL" id="PSK60398.1"/>
    </source>
</evidence>
<dbReference type="PANTHER" id="PTHR12265">
    <property type="entry name" value="TRANSMEMBRANE PROTEIN 53"/>
    <property type="match status" value="1"/>
</dbReference>
<keyword evidence="5" id="KW-0539">Nucleus</keyword>
<comment type="caution">
    <text evidence="8">The sequence shown here is derived from an EMBL/GenBank/DDBJ whole genome shotgun (WGS) entry which is preliminary data.</text>
</comment>
<keyword evidence="4 7" id="KW-0472">Membrane</keyword>
<keyword evidence="2 7" id="KW-0812">Transmembrane</keyword>
<dbReference type="InterPro" id="IPR008547">
    <property type="entry name" value="DUF829_TMEM53"/>
</dbReference>
<evidence type="ECO:0000256" key="5">
    <source>
        <dbReference type="ARBA" id="ARBA00023242"/>
    </source>
</evidence>
<dbReference type="Proteomes" id="UP000243723">
    <property type="component" value="Unassembled WGS sequence"/>
</dbReference>
<dbReference type="AlphaFoldDB" id="A0A2P8AIT8"/>
<protein>
    <submittedName>
        <fullName evidence="8">Uncharacterized protein</fullName>
    </submittedName>
</protein>
<keyword evidence="9" id="KW-1185">Reference proteome</keyword>
<dbReference type="GO" id="GO:0031965">
    <property type="term" value="C:nuclear membrane"/>
    <property type="evidence" value="ECO:0007669"/>
    <property type="project" value="UniProtKB-SubCell"/>
</dbReference>
<dbReference type="EMBL" id="NHZQ01000003">
    <property type="protein sequence ID" value="PSK60398.1"/>
    <property type="molecule type" value="Genomic_DNA"/>
</dbReference>
<evidence type="ECO:0000256" key="2">
    <source>
        <dbReference type="ARBA" id="ARBA00022692"/>
    </source>
</evidence>
<evidence type="ECO:0000256" key="1">
    <source>
        <dbReference type="ARBA" id="ARBA00004126"/>
    </source>
</evidence>
<dbReference type="PANTHER" id="PTHR12265:SF30">
    <property type="entry name" value="TRANSMEMBRANE PROTEIN 53"/>
    <property type="match status" value="1"/>
</dbReference>
<reference evidence="8 9" key="1">
    <citation type="submission" date="2017-05" db="EMBL/GenBank/DDBJ databases">
        <title>Draft genome sequence of Elsinoe australis.</title>
        <authorList>
            <person name="Cheng Q."/>
        </authorList>
    </citation>
    <scope>NUCLEOTIDE SEQUENCE [LARGE SCALE GENOMIC DNA]</scope>
    <source>
        <strain evidence="8 9">NL1</strain>
    </source>
</reference>